<dbReference type="RefSeq" id="WP_184215517.1">
    <property type="nucleotide sequence ID" value="NZ_JACHIP010000002.1"/>
</dbReference>
<feature type="transmembrane region" description="Helical" evidence="1">
    <location>
        <begin position="53"/>
        <end position="73"/>
    </location>
</feature>
<protein>
    <submittedName>
        <fullName evidence="2">Negative regulator of sigma E activity</fullName>
    </submittedName>
</protein>
<reference evidence="2 3" key="1">
    <citation type="submission" date="2020-08" db="EMBL/GenBank/DDBJ databases">
        <title>Genomic Encyclopedia of Type Strains, Phase IV (KMG-V): Genome sequencing to study the core and pangenomes of soil and plant-associated prokaryotes.</title>
        <authorList>
            <person name="Whitman W."/>
        </authorList>
    </citation>
    <scope>NUCLEOTIDE SEQUENCE [LARGE SCALE GENOMIC DNA]</scope>
    <source>
        <strain evidence="2 3">M8UP14</strain>
    </source>
</reference>
<evidence type="ECO:0000313" key="3">
    <source>
        <dbReference type="Proteomes" id="UP000540989"/>
    </source>
</evidence>
<feature type="transmembrane region" description="Helical" evidence="1">
    <location>
        <begin position="85"/>
        <end position="103"/>
    </location>
</feature>
<evidence type="ECO:0000313" key="2">
    <source>
        <dbReference type="EMBL" id="MBB5057056.1"/>
    </source>
</evidence>
<name>A0A7W7ZD00_9BACT</name>
<dbReference type="EMBL" id="JACHIP010000002">
    <property type="protein sequence ID" value="MBB5057056.1"/>
    <property type="molecule type" value="Genomic_DNA"/>
</dbReference>
<accession>A0A7W7ZD00</accession>
<gene>
    <name evidence="2" type="ORF">HDF16_001741</name>
</gene>
<organism evidence="2 3">
    <name type="scientific">Granulicella aggregans</name>
    <dbReference type="NCBI Taxonomy" id="474949"/>
    <lineage>
        <taxon>Bacteria</taxon>
        <taxon>Pseudomonadati</taxon>
        <taxon>Acidobacteriota</taxon>
        <taxon>Terriglobia</taxon>
        <taxon>Terriglobales</taxon>
        <taxon>Acidobacteriaceae</taxon>
        <taxon>Granulicella</taxon>
    </lineage>
</organism>
<comment type="caution">
    <text evidence="2">The sequence shown here is derived from an EMBL/GenBank/DDBJ whole genome shotgun (WGS) entry which is preliminary data.</text>
</comment>
<keyword evidence="3" id="KW-1185">Reference proteome</keyword>
<sequence length="108" mass="11947">MNPEQNNQESLLIAALERRPEIAVPVDFHLRLRASLAEEPARRAARRVSFARTTAYVAAVCMAVALVVLTMLYPETIKVPESMTFVLELLLVAQLVAVGFWLGTHSEG</sequence>
<proteinExistence type="predicted"/>
<keyword evidence="1" id="KW-1133">Transmembrane helix</keyword>
<evidence type="ECO:0000256" key="1">
    <source>
        <dbReference type="SAM" id="Phobius"/>
    </source>
</evidence>
<keyword evidence="1" id="KW-0812">Transmembrane</keyword>
<keyword evidence="1" id="KW-0472">Membrane</keyword>
<dbReference type="AlphaFoldDB" id="A0A7W7ZD00"/>
<dbReference type="Proteomes" id="UP000540989">
    <property type="component" value="Unassembled WGS sequence"/>
</dbReference>